<dbReference type="InterPro" id="IPR025558">
    <property type="entry name" value="DUF4283"/>
</dbReference>
<feature type="region of interest" description="Disordered" evidence="1">
    <location>
        <begin position="85"/>
        <end position="157"/>
    </location>
</feature>
<proteinExistence type="predicted"/>
<name>A0A087FZD7_ARAAL</name>
<dbReference type="PANTHER" id="PTHR31286:SF90">
    <property type="entry name" value="DUF4283 DOMAIN-CONTAINING PROTEIN"/>
    <property type="match status" value="1"/>
</dbReference>
<evidence type="ECO:0000313" key="4">
    <source>
        <dbReference type="Proteomes" id="UP000029120"/>
    </source>
</evidence>
<feature type="non-terminal residue" evidence="3">
    <location>
        <position position="551"/>
    </location>
</feature>
<protein>
    <recommendedName>
        <fullName evidence="2">DUF4283 domain-containing protein</fullName>
    </recommendedName>
</protein>
<dbReference type="OMA" id="HPISEVN"/>
<dbReference type="AlphaFoldDB" id="A0A087FZD7"/>
<organism evidence="3 4">
    <name type="scientific">Arabis alpina</name>
    <name type="common">Alpine rock-cress</name>
    <dbReference type="NCBI Taxonomy" id="50452"/>
    <lineage>
        <taxon>Eukaryota</taxon>
        <taxon>Viridiplantae</taxon>
        <taxon>Streptophyta</taxon>
        <taxon>Embryophyta</taxon>
        <taxon>Tracheophyta</taxon>
        <taxon>Spermatophyta</taxon>
        <taxon>Magnoliopsida</taxon>
        <taxon>eudicotyledons</taxon>
        <taxon>Gunneridae</taxon>
        <taxon>Pentapetalae</taxon>
        <taxon>rosids</taxon>
        <taxon>malvids</taxon>
        <taxon>Brassicales</taxon>
        <taxon>Brassicaceae</taxon>
        <taxon>Arabideae</taxon>
        <taxon>Arabis</taxon>
    </lineage>
</organism>
<gene>
    <name evidence="3" type="ORF">AALP_AAs54961U000100</name>
</gene>
<dbReference type="eggNOG" id="KOG1075">
    <property type="taxonomic scope" value="Eukaryota"/>
</dbReference>
<reference evidence="4" key="1">
    <citation type="journal article" date="2015" name="Nat. Plants">
        <title>Genome expansion of Arabis alpina linked with retrotransposition and reduced symmetric DNA methylation.</title>
        <authorList>
            <person name="Willing E.M."/>
            <person name="Rawat V."/>
            <person name="Mandakova T."/>
            <person name="Maumus F."/>
            <person name="James G.V."/>
            <person name="Nordstroem K.J."/>
            <person name="Becker C."/>
            <person name="Warthmann N."/>
            <person name="Chica C."/>
            <person name="Szarzynska B."/>
            <person name="Zytnicki M."/>
            <person name="Albani M.C."/>
            <person name="Kiefer C."/>
            <person name="Bergonzi S."/>
            <person name="Castaings L."/>
            <person name="Mateos J.L."/>
            <person name="Berns M.C."/>
            <person name="Bujdoso N."/>
            <person name="Piofczyk T."/>
            <person name="de Lorenzo L."/>
            <person name="Barrero-Sicilia C."/>
            <person name="Mateos I."/>
            <person name="Piednoel M."/>
            <person name="Hagmann J."/>
            <person name="Chen-Min-Tao R."/>
            <person name="Iglesias-Fernandez R."/>
            <person name="Schuster S.C."/>
            <person name="Alonso-Blanco C."/>
            <person name="Roudier F."/>
            <person name="Carbonero P."/>
            <person name="Paz-Ares J."/>
            <person name="Davis S.J."/>
            <person name="Pecinka A."/>
            <person name="Quesneville H."/>
            <person name="Colot V."/>
            <person name="Lysak M.A."/>
            <person name="Weigel D."/>
            <person name="Coupland G."/>
            <person name="Schneeberger K."/>
        </authorList>
    </citation>
    <scope>NUCLEOTIDE SEQUENCE [LARGE SCALE GENOMIC DNA]</scope>
    <source>
        <strain evidence="4">cv. Pajares</strain>
    </source>
</reference>
<dbReference type="EMBL" id="KL983554">
    <property type="protein sequence ID" value="KFK22989.1"/>
    <property type="molecule type" value="Genomic_DNA"/>
</dbReference>
<feature type="domain" description="DUF4283" evidence="2">
    <location>
        <begin position="197"/>
        <end position="271"/>
    </location>
</feature>
<keyword evidence="4" id="KW-1185">Reference proteome</keyword>
<sequence>MTQFPLLVNAKTTLSSSRSRKSRSQTALVEPVIKVSSATTAQISPLSDQASIPHHMELDTPPKQASVSVQIPRSDTVPVTTVHESTIHEQPTLPSLGQSDASHTPIDSPTKLNLQAPSVEAGPSLPQVNTTTLGSGLPQTPHVPTTPKGANPPPSKAWAEVTRHLDDNSLHSVTTPTISANGVPRVKIPNAVFARGAEAHKEFLVGYFLGKPPPVGLIQSVINHMWGRGKKIEVHVDYLARSMLVRLPNDHIRQKVLEKKYWHIDTSMFIIVPRSTPAASVPSELVSLPLWAHVTGIPFDLRTQWGLSHVGDALGMPQDVDDFTKNLVSLSVAHIRVIADLSKPLPTSLELERDDGQVITCEVSYPWVPPSCSHCKKLGHNIRYCPQVSQKWVPISKAKHGIPATKEPAKGTPSKLVDLKGKGVSPVGVSVEVLHPISEVNGSSSQTTSAVNIDSTPASPALASGTTSVASENVIMASPDSIVPQIGSASPSSPMVDVATNCVLALPVHLKPTQKVRVSEATHLLEAAQVRALNSPSTPSFQAEKDAHDQW</sequence>
<evidence type="ECO:0000256" key="1">
    <source>
        <dbReference type="SAM" id="MobiDB-lite"/>
    </source>
</evidence>
<dbReference type="Gramene" id="KFK22989">
    <property type="protein sequence ID" value="KFK22989"/>
    <property type="gene ID" value="AALP_AAs54961U000100"/>
</dbReference>
<dbReference type="Pfam" id="PF14111">
    <property type="entry name" value="DUF4283"/>
    <property type="match status" value="1"/>
</dbReference>
<accession>A0A087FZD7</accession>
<dbReference type="InterPro" id="IPR040256">
    <property type="entry name" value="At4g02000-like"/>
</dbReference>
<evidence type="ECO:0000313" key="3">
    <source>
        <dbReference type="EMBL" id="KFK22989.1"/>
    </source>
</evidence>
<feature type="compositionally biased region" description="Polar residues" evidence="1">
    <location>
        <begin position="85"/>
        <end position="116"/>
    </location>
</feature>
<dbReference type="OrthoDB" id="1110902at2759"/>
<feature type="compositionally biased region" description="Polar residues" evidence="1">
    <location>
        <begin position="126"/>
        <end position="138"/>
    </location>
</feature>
<dbReference type="Proteomes" id="UP000029120">
    <property type="component" value="Unassembled WGS sequence"/>
</dbReference>
<dbReference type="PANTHER" id="PTHR31286">
    <property type="entry name" value="GLYCINE-RICH CELL WALL STRUCTURAL PROTEIN 1.8-LIKE"/>
    <property type="match status" value="1"/>
</dbReference>
<evidence type="ECO:0000259" key="2">
    <source>
        <dbReference type="Pfam" id="PF14111"/>
    </source>
</evidence>